<dbReference type="AlphaFoldDB" id="A0A844HRK9"/>
<feature type="domain" description="FAD dependent oxidoreductase" evidence="2">
    <location>
        <begin position="40"/>
        <end position="401"/>
    </location>
</feature>
<organism evidence="3 4">
    <name type="scientific">Paracoccus litorisediminis</name>
    <dbReference type="NCBI Taxonomy" id="2006130"/>
    <lineage>
        <taxon>Bacteria</taxon>
        <taxon>Pseudomonadati</taxon>
        <taxon>Pseudomonadota</taxon>
        <taxon>Alphaproteobacteria</taxon>
        <taxon>Rhodobacterales</taxon>
        <taxon>Paracoccaceae</taxon>
        <taxon>Paracoccus</taxon>
    </lineage>
</organism>
<dbReference type="OrthoDB" id="9806601at2"/>
<dbReference type="PANTHER" id="PTHR13847">
    <property type="entry name" value="SARCOSINE DEHYDROGENASE-RELATED"/>
    <property type="match status" value="1"/>
</dbReference>
<dbReference type="Pfam" id="PF01266">
    <property type="entry name" value="DAO"/>
    <property type="match status" value="1"/>
</dbReference>
<protein>
    <submittedName>
        <fullName evidence="3">FAD-dependent oxidoreductase</fullName>
    </submittedName>
</protein>
<dbReference type="GO" id="GO:0016491">
    <property type="term" value="F:oxidoreductase activity"/>
    <property type="evidence" value="ECO:0007669"/>
    <property type="project" value="UniProtKB-KW"/>
</dbReference>
<evidence type="ECO:0000259" key="2">
    <source>
        <dbReference type="Pfam" id="PF01266"/>
    </source>
</evidence>
<dbReference type="Gene3D" id="3.50.50.60">
    <property type="entry name" value="FAD/NAD(P)-binding domain"/>
    <property type="match status" value="1"/>
</dbReference>
<proteinExistence type="predicted"/>
<keyword evidence="4" id="KW-1185">Reference proteome</keyword>
<evidence type="ECO:0000256" key="1">
    <source>
        <dbReference type="ARBA" id="ARBA00023002"/>
    </source>
</evidence>
<evidence type="ECO:0000313" key="4">
    <source>
        <dbReference type="Proteomes" id="UP000449846"/>
    </source>
</evidence>
<reference evidence="3 4" key="1">
    <citation type="submission" date="2019-11" db="EMBL/GenBank/DDBJ databases">
        <authorList>
            <person name="Dong K."/>
        </authorList>
    </citation>
    <scope>NUCLEOTIDE SEQUENCE [LARGE SCALE GENOMIC DNA]</scope>
    <source>
        <strain evidence="3 4">NBRC 112902</strain>
    </source>
</reference>
<dbReference type="InterPro" id="IPR006076">
    <property type="entry name" value="FAD-dep_OxRdtase"/>
</dbReference>
<dbReference type="InterPro" id="IPR036188">
    <property type="entry name" value="FAD/NAD-bd_sf"/>
</dbReference>
<dbReference type="SUPFAM" id="SSF51905">
    <property type="entry name" value="FAD/NAD(P)-binding domain"/>
    <property type="match status" value="1"/>
</dbReference>
<gene>
    <name evidence="3" type="ORF">GL300_17790</name>
</gene>
<sequence length="443" mass="48720">MRRIYEDAAYAAESLSGCWWAETCPDLPNTPLSGEQRAEFAVIGAGFTGLSAALHLARSGADVAVLDLHRPGWGASGRNGGFCCLGGAKADGATLARRYGEDQRLAFRRTERRAIEFVSDRIDELGLDVDRQSPGGEIQLAHSRAAFRAMQAEQAQTGADYGISPQLLTPDDLRAQGLNAAGMQGGLALPLGFGLNPRKYVLGLARAATQQSIRLHGESPVLSHEYRDGWHVLVTPQGRLLARNLIVATNGYSAENIPEWIAGRILPVQSSIVVTRPLTEAERQAQNWTTDSMAYDSRNLLHYFRLLPDGRMLFGMRGAVRWTAASQAAILDRTRRHFRAMFPKWRHVTFTHGWSGLVAMTRDLVPFVGQMGDLPRAHAAFAWHGNGVAMGSWCGEQVARMALGKTHELPAFMSVQPRRFPLAGWRRAFLYPAYLAYGIKDRG</sequence>
<dbReference type="Proteomes" id="UP000449846">
    <property type="component" value="Unassembled WGS sequence"/>
</dbReference>
<accession>A0A844HRK9</accession>
<dbReference type="EMBL" id="WMIG01000012">
    <property type="protein sequence ID" value="MTH61064.1"/>
    <property type="molecule type" value="Genomic_DNA"/>
</dbReference>
<dbReference type="PANTHER" id="PTHR13847:SF281">
    <property type="entry name" value="FAD DEPENDENT OXIDOREDUCTASE DOMAIN-CONTAINING PROTEIN"/>
    <property type="match status" value="1"/>
</dbReference>
<evidence type="ECO:0000313" key="3">
    <source>
        <dbReference type="EMBL" id="MTH61064.1"/>
    </source>
</evidence>
<dbReference type="Gene3D" id="3.30.9.10">
    <property type="entry name" value="D-Amino Acid Oxidase, subunit A, domain 2"/>
    <property type="match status" value="1"/>
</dbReference>
<comment type="caution">
    <text evidence="3">The sequence shown here is derived from an EMBL/GenBank/DDBJ whole genome shotgun (WGS) entry which is preliminary data.</text>
</comment>
<keyword evidence="1" id="KW-0560">Oxidoreductase</keyword>
<name>A0A844HRK9_9RHOB</name>
<dbReference type="GO" id="GO:0005737">
    <property type="term" value="C:cytoplasm"/>
    <property type="evidence" value="ECO:0007669"/>
    <property type="project" value="TreeGrafter"/>
</dbReference>